<keyword evidence="9 12" id="KW-1133">Transmembrane helix</keyword>
<dbReference type="NCBIfam" id="TIGR00229">
    <property type="entry name" value="sensory_box"/>
    <property type="match status" value="1"/>
</dbReference>
<evidence type="ECO:0000259" key="14">
    <source>
        <dbReference type="PROSITE" id="PS50112"/>
    </source>
</evidence>
<organism evidence="15">
    <name type="scientific">hydrocarbon metagenome</name>
    <dbReference type="NCBI Taxonomy" id="938273"/>
    <lineage>
        <taxon>unclassified sequences</taxon>
        <taxon>metagenomes</taxon>
        <taxon>ecological metagenomes</taxon>
    </lineage>
</organism>
<evidence type="ECO:0000256" key="7">
    <source>
        <dbReference type="ARBA" id="ARBA00022777"/>
    </source>
</evidence>
<evidence type="ECO:0000313" key="15">
    <source>
        <dbReference type="EMBL" id="KUG28579.1"/>
    </source>
</evidence>
<keyword evidence="7 15" id="KW-0418">Kinase</keyword>
<evidence type="ECO:0000256" key="4">
    <source>
        <dbReference type="ARBA" id="ARBA00022679"/>
    </source>
</evidence>
<sequence>MSLNRHLAPVLTVVFAGVLVSTLVAYFSTRATMAGLALGQARQTLGFLDREINSRVKELASRLELWSQEDLYVLALEDSYLGESARAEAARRMAARVRGSTFDRVFLVRPDGVIVTASNPDMVGRFTVGDRNYFQKALAGEVNMETLAAGRHSNVPMLVIAAPVRTGDGVLAGVIAVAMETARFAGELPLGAVSSQTATGYLLDTAGRILAAPPGIETDHPWHDWRMDQVRQSAASGEAAHFREGETGRVLMAVANAETGWYLVLSADEDELLRPATRMAWLTGGVSLATLALVALTLAALGRAMAVMRQSEEKFSRLFMFAPDSILLADMETGKVVDANASFTTQTGYRRDEILGKTSAEVPLYVNSADREAFHSRLRRDGRVDHFECESRYKNGTLAICSLSGQVVIIDGRRHLMTMVRDVTETKRMQEMMVQTEKMISVGGIAAGIAHEINNPLGIVLQASQNLVQRTRPDFRKNLEAAEKIGLDMGLLDQYMKARKLDVFIEDIQSAASRASAIIRHMLDFSRRSESRRTVCDIRAIADSALDLASNDYDLKKSYDFKKIEIARDYDTSLPDIGCTATEIEQVLLNVFRNAAQAMAQADPPVAAPRIAVRIREQADRVRIEIEDNGPGVPEAIRKRIFEPFFTTKQPGVGTGLGLSVSYFIVTKGHGGRMAIETGRDGGAVFCIELPKDQRLEV</sequence>
<dbReference type="InterPro" id="IPR036097">
    <property type="entry name" value="HisK_dim/P_sf"/>
</dbReference>
<evidence type="ECO:0000256" key="11">
    <source>
        <dbReference type="ARBA" id="ARBA00023136"/>
    </source>
</evidence>
<dbReference type="InterPro" id="IPR003594">
    <property type="entry name" value="HATPase_dom"/>
</dbReference>
<dbReference type="InterPro" id="IPR000014">
    <property type="entry name" value="PAS"/>
</dbReference>
<dbReference type="PANTHER" id="PTHR43065">
    <property type="entry name" value="SENSOR HISTIDINE KINASE"/>
    <property type="match status" value="1"/>
</dbReference>
<dbReference type="PROSITE" id="PS50112">
    <property type="entry name" value="PAS"/>
    <property type="match status" value="1"/>
</dbReference>
<dbReference type="InterPro" id="IPR033479">
    <property type="entry name" value="dCache_1"/>
</dbReference>
<dbReference type="InterPro" id="IPR004358">
    <property type="entry name" value="Sig_transdc_His_kin-like_C"/>
</dbReference>
<keyword evidence="8" id="KW-0067">ATP-binding</keyword>
<dbReference type="CDD" id="cd12914">
    <property type="entry name" value="PDC1_DGC_like"/>
    <property type="match status" value="1"/>
</dbReference>
<dbReference type="Pfam" id="PF02743">
    <property type="entry name" value="dCache_1"/>
    <property type="match status" value="1"/>
</dbReference>
<keyword evidence="5 12" id="KW-0812">Transmembrane</keyword>
<dbReference type="PRINTS" id="PR00344">
    <property type="entry name" value="BCTRLSENSOR"/>
</dbReference>
<evidence type="ECO:0000256" key="8">
    <source>
        <dbReference type="ARBA" id="ARBA00022840"/>
    </source>
</evidence>
<evidence type="ECO:0000256" key="10">
    <source>
        <dbReference type="ARBA" id="ARBA00023012"/>
    </source>
</evidence>
<dbReference type="InterPro" id="IPR036890">
    <property type="entry name" value="HATPase_C_sf"/>
</dbReference>
<dbReference type="GO" id="GO:0005524">
    <property type="term" value="F:ATP binding"/>
    <property type="evidence" value="ECO:0007669"/>
    <property type="project" value="UniProtKB-KW"/>
</dbReference>
<dbReference type="SMART" id="SM00388">
    <property type="entry name" value="HisKA"/>
    <property type="match status" value="1"/>
</dbReference>
<name>A0A0W8G7W0_9ZZZZ</name>
<accession>A0A0W8G7W0</accession>
<dbReference type="SUPFAM" id="SSF55874">
    <property type="entry name" value="ATPase domain of HSP90 chaperone/DNA topoisomerase II/histidine kinase"/>
    <property type="match status" value="1"/>
</dbReference>
<dbReference type="CDD" id="cd00082">
    <property type="entry name" value="HisKA"/>
    <property type="match status" value="1"/>
</dbReference>
<dbReference type="InterPro" id="IPR035965">
    <property type="entry name" value="PAS-like_dom_sf"/>
</dbReference>
<dbReference type="InterPro" id="IPR029151">
    <property type="entry name" value="Sensor-like_sf"/>
</dbReference>
<proteinExistence type="predicted"/>
<comment type="subcellular location">
    <subcellularLocation>
        <location evidence="1">Cell membrane</location>
        <topology evidence="1">Multi-pass membrane protein</topology>
    </subcellularLocation>
</comment>
<dbReference type="CDD" id="cd00130">
    <property type="entry name" value="PAS"/>
    <property type="match status" value="1"/>
</dbReference>
<dbReference type="Pfam" id="PF02518">
    <property type="entry name" value="HATPase_c"/>
    <property type="match status" value="1"/>
</dbReference>
<dbReference type="Pfam" id="PF13426">
    <property type="entry name" value="PAS_9"/>
    <property type="match status" value="1"/>
</dbReference>
<evidence type="ECO:0000256" key="9">
    <source>
        <dbReference type="ARBA" id="ARBA00022989"/>
    </source>
</evidence>
<evidence type="ECO:0000259" key="13">
    <source>
        <dbReference type="PROSITE" id="PS50109"/>
    </source>
</evidence>
<feature type="transmembrane region" description="Helical" evidence="12">
    <location>
        <begin position="279"/>
        <end position="301"/>
    </location>
</feature>
<dbReference type="InterPro" id="IPR005467">
    <property type="entry name" value="His_kinase_dom"/>
</dbReference>
<reference evidence="15" key="1">
    <citation type="journal article" date="2015" name="Proc. Natl. Acad. Sci. U.S.A.">
        <title>Networks of energetic and metabolic interactions define dynamics in microbial communities.</title>
        <authorList>
            <person name="Embree M."/>
            <person name="Liu J.K."/>
            <person name="Al-Bassam M.M."/>
            <person name="Zengler K."/>
        </authorList>
    </citation>
    <scope>NUCLEOTIDE SEQUENCE</scope>
</reference>
<evidence type="ECO:0000256" key="6">
    <source>
        <dbReference type="ARBA" id="ARBA00022741"/>
    </source>
</evidence>
<dbReference type="AlphaFoldDB" id="A0A0W8G7W0"/>
<evidence type="ECO:0000256" key="5">
    <source>
        <dbReference type="ARBA" id="ARBA00022692"/>
    </source>
</evidence>
<dbReference type="Gene3D" id="3.30.450.20">
    <property type="entry name" value="PAS domain"/>
    <property type="match status" value="2"/>
</dbReference>
<dbReference type="PANTHER" id="PTHR43065:SF42">
    <property type="entry name" value="TWO-COMPONENT SENSOR PPRA"/>
    <property type="match status" value="1"/>
</dbReference>
<dbReference type="SMART" id="SM00387">
    <property type="entry name" value="HATPase_c"/>
    <property type="match status" value="1"/>
</dbReference>
<protein>
    <submittedName>
        <fullName evidence="15">Sensory box histidine kinase</fullName>
    </submittedName>
</protein>
<dbReference type="PROSITE" id="PS50109">
    <property type="entry name" value="HIS_KIN"/>
    <property type="match status" value="1"/>
</dbReference>
<dbReference type="SUPFAM" id="SSF103190">
    <property type="entry name" value="Sensory domain-like"/>
    <property type="match status" value="1"/>
</dbReference>
<dbReference type="Gene3D" id="1.10.287.130">
    <property type="match status" value="1"/>
</dbReference>
<evidence type="ECO:0000256" key="1">
    <source>
        <dbReference type="ARBA" id="ARBA00004651"/>
    </source>
</evidence>
<dbReference type="GO" id="GO:0005886">
    <property type="term" value="C:plasma membrane"/>
    <property type="evidence" value="ECO:0007669"/>
    <property type="project" value="UniProtKB-SubCell"/>
</dbReference>
<keyword evidence="4" id="KW-0808">Transferase</keyword>
<dbReference type="Gene3D" id="3.30.565.10">
    <property type="entry name" value="Histidine kinase-like ATPase, C-terminal domain"/>
    <property type="match status" value="1"/>
</dbReference>
<dbReference type="SUPFAM" id="SSF47384">
    <property type="entry name" value="Homodimeric domain of signal transducing histidine kinase"/>
    <property type="match status" value="1"/>
</dbReference>
<dbReference type="InterPro" id="IPR003661">
    <property type="entry name" value="HisK_dim/P_dom"/>
</dbReference>
<feature type="domain" description="Histidine kinase" evidence="13">
    <location>
        <begin position="448"/>
        <end position="694"/>
    </location>
</feature>
<dbReference type="GO" id="GO:0000155">
    <property type="term" value="F:phosphorelay sensor kinase activity"/>
    <property type="evidence" value="ECO:0007669"/>
    <property type="project" value="InterPro"/>
</dbReference>
<evidence type="ECO:0000256" key="3">
    <source>
        <dbReference type="ARBA" id="ARBA00022553"/>
    </source>
</evidence>
<gene>
    <name evidence="15" type="ORF">ASZ90_001541</name>
</gene>
<keyword evidence="2" id="KW-1003">Cell membrane</keyword>
<evidence type="ECO:0000256" key="12">
    <source>
        <dbReference type="SAM" id="Phobius"/>
    </source>
</evidence>
<feature type="domain" description="PAS" evidence="14">
    <location>
        <begin position="311"/>
        <end position="380"/>
    </location>
</feature>
<evidence type="ECO:0000256" key="2">
    <source>
        <dbReference type="ARBA" id="ARBA00022475"/>
    </source>
</evidence>
<keyword evidence="6" id="KW-0547">Nucleotide-binding</keyword>
<dbReference type="EMBL" id="LNQE01000204">
    <property type="protein sequence ID" value="KUG28579.1"/>
    <property type="molecule type" value="Genomic_DNA"/>
</dbReference>
<dbReference type="SUPFAM" id="SSF55785">
    <property type="entry name" value="PYP-like sensor domain (PAS domain)"/>
    <property type="match status" value="1"/>
</dbReference>
<comment type="caution">
    <text evidence="15">The sequence shown here is derived from an EMBL/GenBank/DDBJ whole genome shotgun (WGS) entry which is preliminary data.</text>
</comment>
<keyword evidence="10" id="KW-0902">Two-component regulatory system</keyword>
<keyword evidence="3" id="KW-0597">Phosphoprotein</keyword>
<keyword evidence="11 12" id="KW-0472">Membrane</keyword>